<evidence type="ECO:0000256" key="6">
    <source>
        <dbReference type="SAM" id="Phobius"/>
    </source>
</evidence>
<evidence type="ECO:0000256" key="3">
    <source>
        <dbReference type="ARBA" id="ARBA00022960"/>
    </source>
</evidence>
<evidence type="ECO:0000313" key="7">
    <source>
        <dbReference type="EMBL" id="OAA93364.1"/>
    </source>
</evidence>
<feature type="transmembrane region" description="Helical" evidence="6">
    <location>
        <begin position="120"/>
        <end position="138"/>
    </location>
</feature>
<keyword evidence="4 6" id="KW-1133">Transmembrane helix</keyword>
<dbReference type="Proteomes" id="UP000093694">
    <property type="component" value="Unassembled WGS sequence"/>
</dbReference>
<comment type="caution">
    <text evidence="7">The sequence shown here is derived from an EMBL/GenBank/DDBJ whole genome shotgun (WGS) entry which is preliminary data.</text>
</comment>
<feature type="transmembrane region" description="Helical" evidence="6">
    <location>
        <begin position="64"/>
        <end position="83"/>
    </location>
</feature>
<reference evidence="7 9" key="1">
    <citation type="journal article" date="2015" name="Biotechnol. Bioeng.">
        <title>Genome sequence and phenotypic characterization of Caulobacter segnis.</title>
        <authorList>
            <person name="Patel S."/>
            <person name="Fletcher B."/>
            <person name="Scott D.C."/>
            <person name="Ely B."/>
        </authorList>
    </citation>
    <scope>NUCLEOTIDE SEQUENCE [LARGE SCALE GENOMIC DNA]</scope>
    <source>
        <strain evidence="7 9">PS02</strain>
    </source>
</reference>
<evidence type="ECO:0000313" key="10">
    <source>
        <dbReference type="Proteomes" id="UP000093694"/>
    </source>
</evidence>
<feature type="transmembrane region" description="Helical" evidence="6">
    <location>
        <begin position="35"/>
        <end position="52"/>
    </location>
</feature>
<dbReference type="GO" id="GO:0032153">
    <property type="term" value="C:cell division site"/>
    <property type="evidence" value="ECO:0007669"/>
    <property type="project" value="TreeGrafter"/>
</dbReference>
<dbReference type="EMBL" id="LITQ01000013">
    <property type="protein sequence ID" value="OAA93364.1"/>
    <property type="molecule type" value="Genomic_DNA"/>
</dbReference>
<dbReference type="PANTHER" id="PTHR30474">
    <property type="entry name" value="CELL CYCLE PROTEIN"/>
    <property type="match status" value="1"/>
</dbReference>
<keyword evidence="5 6" id="KW-0472">Membrane</keyword>
<feature type="transmembrane region" description="Helical" evidence="6">
    <location>
        <begin position="374"/>
        <end position="392"/>
    </location>
</feature>
<evidence type="ECO:0000313" key="9">
    <source>
        <dbReference type="Proteomes" id="UP000077384"/>
    </source>
</evidence>
<dbReference type="GO" id="GO:0015648">
    <property type="term" value="F:lipid-linked peptidoglycan transporter activity"/>
    <property type="evidence" value="ECO:0007669"/>
    <property type="project" value="TreeGrafter"/>
</dbReference>
<dbReference type="EMBL" id="LROR01000057">
    <property type="protein sequence ID" value="OBR92498.1"/>
    <property type="molecule type" value="Genomic_DNA"/>
</dbReference>
<feature type="transmembrane region" description="Helical" evidence="6">
    <location>
        <begin position="343"/>
        <end position="362"/>
    </location>
</feature>
<keyword evidence="3" id="KW-0133">Cell shape</keyword>
<keyword evidence="2 6" id="KW-0812">Transmembrane</keyword>
<sequence>MDTTRDEKKLLRYTYLLCFVCFLNLAIIKQPFDKGAMIMALVTCLLIGYSYFVIRKFFSDGDKYIFIFSSILSVIGMVMIYRIDTAASIKQIIWFAVGVTGFILIVVLMPDTSGFSKYKYIYLVVTLIFMAMGTFSGTEINGSKNWVSLGGIQFQPSEFGKLFLVAYLAAELKDYKNFKNLIIPCAVVMLSLVFMVIQRDLGSALIFFGISVTMLYIATSKFRYVAICFLLSAAGSIVSYRLFNHVRIRVMIWKNPWPYANNQSYQIVQSMFSIASGGLTGTGLGLGHPEYVPINTTDFIFAVLCEELGILIGFAIIILYFLLFYRCMRAAVYGNDKFSRLLAVGYSAMIASQVLVIVGGVMNAIPLTGITLPLVSRGGSSMLITFFSLGIIQKISEEGR</sequence>
<feature type="transmembrane region" description="Helical" evidence="6">
    <location>
        <begin position="264"/>
        <end position="287"/>
    </location>
</feature>
<gene>
    <name evidence="7" type="primary">ftsW_1</name>
    <name evidence="8" type="synonym">ftsW_2</name>
    <name evidence="8" type="ORF">CLCOS_29610</name>
    <name evidence="7" type="ORF">WX73_00056</name>
</gene>
<dbReference type="GO" id="GO:0051301">
    <property type="term" value="P:cell division"/>
    <property type="evidence" value="ECO:0007669"/>
    <property type="project" value="InterPro"/>
</dbReference>
<feature type="transmembrane region" description="Helical" evidence="6">
    <location>
        <begin position="12"/>
        <end position="29"/>
    </location>
</feature>
<dbReference type="PATRIC" id="fig|1705578.3.peg.440"/>
<feature type="transmembrane region" description="Helical" evidence="6">
    <location>
        <begin position="89"/>
        <end position="108"/>
    </location>
</feature>
<dbReference type="PANTHER" id="PTHR30474:SF3">
    <property type="entry name" value="PEPTIDOGLYCAN GLYCOSYLTRANSFERASE RODA"/>
    <property type="match status" value="1"/>
</dbReference>
<dbReference type="GO" id="GO:0008360">
    <property type="term" value="P:regulation of cell shape"/>
    <property type="evidence" value="ECO:0007669"/>
    <property type="project" value="UniProtKB-KW"/>
</dbReference>
<protein>
    <submittedName>
        <fullName evidence="7">Lipid II flippase FtsW</fullName>
    </submittedName>
</protein>
<feature type="transmembrane region" description="Helical" evidence="6">
    <location>
        <begin position="224"/>
        <end position="243"/>
    </location>
</feature>
<feature type="transmembrane region" description="Helical" evidence="6">
    <location>
        <begin position="181"/>
        <end position="197"/>
    </location>
</feature>
<feature type="transmembrane region" description="Helical" evidence="6">
    <location>
        <begin position="299"/>
        <end position="323"/>
    </location>
</feature>
<comment type="subcellular location">
    <subcellularLocation>
        <location evidence="1">Membrane</location>
        <topology evidence="1">Multi-pass membrane protein</topology>
    </subcellularLocation>
</comment>
<evidence type="ECO:0000256" key="1">
    <source>
        <dbReference type="ARBA" id="ARBA00004141"/>
    </source>
</evidence>
<dbReference type="Pfam" id="PF01098">
    <property type="entry name" value="FTSW_RODA_SPOVE"/>
    <property type="match status" value="1"/>
</dbReference>
<reference evidence="8 10" key="2">
    <citation type="journal article" date="2016" name="Front. Microbiol.">
        <title>Industrial Acetogenic Biocatalysts: A Comparative Metabolic and Genomic Analysis.</title>
        <authorList>
            <person name="Bengelsdorf F."/>
            <person name="Poehlein A."/>
            <person name="Sonja S."/>
            <person name="Erz C."/>
            <person name="Hummel T."/>
            <person name="Hoffmeister S."/>
            <person name="Daniel R."/>
            <person name="Durre P."/>
        </authorList>
    </citation>
    <scope>NUCLEOTIDE SEQUENCE [LARGE SCALE GENOMIC DNA]</scope>
    <source>
        <strain evidence="8 10">PTA-10522</strain>
    </source>
</reference>
<accession>A0A166T780</accession>
<evidence type="ECO:0000256" key="5">
    <source>
        <dbReference type="ARBA" id="ARBA00023136"/>
    </source>
</evidence>
<keyword evidence="10" id="KW-1185">Reference proteome</keyword>
<proteinExistence type="predicted"/>
<organism evidence="7 9">
    <name type="scientific">Clostridium coskatii</name>
    <dbReference type="NCBI Taxonomy" id="1705578"/>
    <lineage>
        <taxon>Bacteria</taxon>
        <taxon>Bacillati</taxon>
        <taxon>Bacillota</taxon>
        <taxon>Clostridia</taxon>
        <taxon>Eubacteriales</taxon>
        <taxon>Clostridiaceae</taxon>
        <taxon>Clostridium</taxon>
    </lineage>
</organism>
<evidence type="ECO:0000256" key="4">
    <source>
        <dbReference type="ARBA" id="ARBA00022989"/>
    </source>
</evidence>
<dbReference type="AlphaFoldDB" id="A0A166T780"/>
<dbReference type="Proteomes" id="UP000077384">
    <property type="component" value="Unassembled WGS sequence"/>
</dbReference>
<dbReference type="InterPro" id="IPR001182">
    <property type="entry name" value="FtsW/RodA"/>
</dbReference>
<dbReference type="GO" id="GO:0005886">
    <property type="term" value="C:plasma membrane"/>
    <property type="evidence" value="ECO:0007669"/>
    <property type="project" value="TreeGrafter"/>
</dbReference>
<dbReference type="RefSeq" id="WP_013236998.1">
    <property type="nucleotide sequence ID" value="NZ_LITQ01000013.1"/>
</dbReference>
<name>A0A166T780_9CLOT</name>
<evidence type="ECO:0000313" key="8">
    <source>
        <dbReference type="EMBL" id="OBR92498.1"/>
    </source>
</evidence>
<evidence type="ECO:0000256" key="2">
    <source>
        <dbReference type="ARBA" id="ARBA00022692"/>
    </source>
</evidence>